<reference evidence="8 9" key="1">
    <citation type="submission" date="2017-03" db="EMBL/GenBank/DDBJ databases">
        <authorList>
            <person name="Afonso C.L."/>
            <person name="Miller P.J."/>
            <person name="Scott M.A."/>
            <person name="Spackman E."/>
            <person name="Goraichik I."/>
            <person name="Dimitrov K.M."/>
            <person name="Suarez D.L."/>
            <person name="Swayne D.E."/>
        </authorList>
    </citation>
    <scope>NUCLEOTIDE SEQUENCE [LARGE SCALE GENOMIC DNA]</scope>
    <source>
        <strain evidence="8 9">CECT 7691</strain>
    </source>
</reference>
<evidence type="ECO:0000256" key="3">
    <source>
        <dbReference type="ARBA" id="ARBA00023139"/>
    </source>
</evidence>
<keyword evidence="2 6" id="KW-0472">Membrane</keyword>
<accession>A0A1Y5SEL7</accession>
<name>A0A1Y5SEL7_9PROT</name>
<dbReference type="PANTHER" id="PTHR37423">
    <property type="entry name" value="SOLUBLE LYTIC MUREIN TRANSGLYCOSYLASE-RELATED"/>
    <property type="match status" value="1"/>
</dbReference>
<proteinExistence type="inferred from homology"/>
<evidence type="ECO:0000256" key="4">
    <source>
        <dbReference type="ARBA" id="ARBA00023237"/>
    </source>
</evidence>
<evidence type="ECO:0000256" key="2">
    <source>
        <dbReference type="ARBA" id="ARBA00023136"/>
    </source>
</evidence>
<comment type="subcellular location">
    <subcellularLocation>
        <location evidence="6">Cell outer membrane</location>
    </subcellularLocation>
</comment>
<evidence type="ECO:0000256" key="5">
    <source>
        <dbReference type="ARBA" id="ARBA00023288"/>
    </source>
</evidence>
<dbReference type="NCBIfam" id="TIGR03302">
    <property type="entry name" value="OM_YfiO"/>
    <property type="match status" value="1"/>
</dbReference>
<keyword evidence="5" id="KW-0449">Lipoprotein</keyword>
<evidence type="ECO:0000259" key="7">
    <source>
        <dbReference type="Pfam" id="PF13525"/>
    </source>
</evidence>
<keyword evidence="1 6" id="KW-0732">Signal</keyword>
<organism evidence="8 9">
    <name type="scientific">Oceanibacterium hippocampi</name>
    <dbReference type="NCBI Taxonomy" id="745714"/>
    <lineage>
        <taxon>Bacteria</taxon>
        <taxon>Pseudomonadati</taxon>
        <taxon>Pseudomonadota</taxon>
        <taxon>Alphaproteobacteria</taxon>
        <taxon>Sneathiellales</taxon>
        <taxon>Sneathiellaceae</taxon>
        <taxon>Oceanibacterium</taxon>
    </lineage>
</organism>
<dbReference type="InterPro" id="IPR011990">
    <property type="entry name" value="TPR-like_helical_dom_sf"/>
</dbReference>
<dbReference type="Proteomes" id="UP000193200">
    <property type="component" value="Unassembled WGS sequence"/>
</dbReference>
<evidence type="ECO:0000313" key="9">
    <source>
        <dbReference type="Proteomes" id="UP000193200"/>
    </source>
</evidence>
<dbReference type="AlphaFoldDB" id="A0A1Y5SEL7"/>
<dbReference type="FunCoup" id="A0A1Y5SEL7">
    <property type="interactions" value="85"/>
</dbReference>
<evidence type="ECO:0000256" key="6">
    <source>
        <dbReference type="HAMAP-Rule" id="MF_00922"/>
    </source>
</evidence>
<keyword evidence="9" id="KW-1185">Reference proteome</keyword>
<dbReference type="InterPro" id="IPR039565">
    <property type="entry name" value="BamD-like"/>
</dbReference>
<sequence>MTFVESIGWKINHTDAWRAVSGRVRGSCPTAIILYSPRVENVVTMIRTNRYGRAVRRIRRLAPALALALLLGACAGSEEEYVERPVDELYNSAMNQLENGEYVIAAQQFDEVERQHPYSVWATKAQVMAAFANYQSNRYDDAILAAERFIQLHPGHKDTPYAYYLIAISYYEQIADVGRDQKLTQLALNALDEVVRRYPNSEYARDARLKIDLTQDHLAGKEMRIGRYYLRQGHYVAAINRFRTVVENYQTTSHVPEALHRLTEAYLELGVVDEAQAAAAVLGFNFPGSEWYLDSYALLTGKNLRPEANESSWIVRAWDNVF</sequence>
<comment type="subunit">
    <text evidence="6">Part of the Bam complex.</text>
</comment>
<dbReference type="Pfam" id="PF13525">
    <property type="entry name" value="YfiO"/>
    <property type="match status" value="1"/>
</dbReference>
<dbReference type="EMBL" id="FWFR01000001">
    <property type="protein sequence ID" value="SLN37403.1"/>
    <property type="molecule type" value="Genomic_DNA"/>
</dbReference>
<evidence type="ECO:0000256" key="1">
    <source>
        <dbReference type="ARBA" id="ARBA00022729"/>
    </source>
</evidence>
<evidence type="ECO:0000313" key="8">
    <source>
        <dbReference type="EMBL" id="SLN37403.1"/>
    </source>
</evidence>
<dbReference type="SUPFAM" id="SSF48452">
    <property type="entry name" value="TPR-like"/>
    <property type="match status" value="1"/>
</dbReference>
<comment type="similarity">
    <text evidence="6">Belongs to the BamD family.</text>
</comment>
<dbReference type="HAMAP" id="MF_00922">
    <property type="entry name" value="OM_assembly_BamD"/>
    <property type="match status" value="1"/>
</dbReference>
<keyword evidence="4 6" id="KW-0998">Cell outer membrane</keyword>
<dbReference type="GO" id="GO:0043165">
    <property type="term" value="P:Gram-negative-bacterium-type cell outer membrane assembly"/>
    <property type="evidence" value="ECO:0007669"/>
    <property type="project" value="UniProtKB-UniRule"/>
</dbReference>
<dbReference type="InParanoid" id="A0A1Y5SEL7"/>
<gene>
    <name evidence="6 8" type="primary">bamD</name>
    <name evidence="8" type="ORF">OCH7691_01533</name>
</gene>
<dbReference type="CDD" id="cd15830">
    <property type="entry name" value="BamD"/>
    <property type="match status" value="1"/>
</dbReference>
<dbReference type="GO" id="GO:1990063">
    <property type="term" value="C:Bam protein complex"/>
    <property type="evidence" value="ECO:0007669"/>
    <property type="project" value="TreeGrafter"/>
</dbReference>
<dbReference type="PANTHER" id="PTHR37423:SF1">
    <property type="entry name" value="OUTER MEMBRANE PROTEIN ASSEMBLY FACTOR BAMD"/>
    <property type="match status" value="1"/>
</dbReference>
<protein>
    <recommendedName>
        <fullName evidence="6">Outer membrane protein assembly factor BamD</fullName>
    </recommendedName>
</protein>
<dbReference type="GO" id="GO:0051205">
    <property type="term" value="P:protein insertion into membrane"/>
    <property type="evidence" value="ECO:0007669"/>
    <property type="project" value="UniProtKB-UniRule"/>
</dbReference>
<keyword evidence="3" id="KW-0564">Palmitate</keyword>
<dbReference type="InterPro" id="IPR017689">
    <property type="entry name" value="BamD"/>
</dbReference>
<feature type="domain" description="Outer membrane lipoprotein BamD-like" evidence="7">
    <location>
        <begin position="85"/>
        <end position="278"/>
    </location>
</feature>
<comment type="function">
    <text evidence="6">Part of the outer membrane protein assembly complex, which is involved in assembly and insertion of beta-barrel proteins into the outer membrane.</text>
</comment>
<dbReference type="Gene3D" id="1.25.40.10">
    <property type="entry name" value="Tetratricopeptide repeat domain"/>
    <property type="match status" value="1"/>
</dbReference>